<dbReference type="PROSITE" id="PS00028">
    <property type="entry name" value="ZINC_FINGER_C2H2_1"/>
    <property type="match status" value="1"/>
</dbReference>
<evidence type="ECO:0000259" key="2">
    <source>
        <dbReference type="PROSITE" id="PS00028"/>
    </source>
</evidence>
<feature type="region of interest" description="Disordered" evidence="1">
    <location>
        <begin position="161"/>
        <end position="183"/>
    </location>
</feature>
<dbReference type="PANTHER" id="PTHR31681">
    <property type="entry name" value="C2H2-LIKE ZINC FINGER PROTEIN"/>
    <property type="match status" value="1"/>
</dbReference>
<dbReference type="Proteomes" id="UP001472677">
    <property type="component" value="Unassembled WGS sequence"/>
</dbReference>
<feature type="domain" description="C2H2-type" evidence="2">
    <location>
        <begin position="188"/>
        <end position="209"/>
    </location>
</feature>
<comment type="caution">
    <text evidence="3">The sequence shown here is derived from an EMBL/GenBank/DDBJ whole genome shotgun (WGS) entry which is preliminary data.</text>
</comment>
<keyword evidence="4" id="KW-1185">Reference proteome</keyword>
<reference evidence="3 4" key="1">
    <citation type="journal article" date="2024" name="G3 (Bethesda)">
        <title>Genome assembly of Hibiscus sabdariffa L. provides insights into metabolisms of medicinal natural products.</title>
        <authorList>
            <person name="Kim T."/>
        </authorList>
    </citation>
    <scope>NUCLEOTIDE SEQUENCE [LARGE SCALE GENOMIC DNA]</scope>
    <source>
        <strain evidence="3">TK-2024</strain>
        <tissue evidence="3">Old leaves</tissue>
    </source>
</reference>
<gene>
    <name evidence="3" type="ORF">V6N12_030495</name>
</gene>
<organism evidence="3 4">
    <name type="scientific">Hibiscus sabdariffa</name>
    <name type="common">roselle</name>
    <dbReference type="NCBI Taxonomy" id="183260"/>
    <lineage>
        <taxon>Eukaryota</taxon>
        <taxon>Viridiplantae</taxon>
        <taxon>Streptophyta</taxon>
        <taxon>Embryophyta</taxon>
        <taxon>Tracheophyta</taxon>
        <taxon>Spermatophyta</taxon>
        <taxon>Magnoliopsida</taxon>
        <taxon>eudicotyledons</taxon>
        <taxon>Gunneridae</taxon>
        <taxon>Pentapetalae</taxon>
        <taxon>rosids</taxon>
        <taxon>malvids</taxon>
        <taxon>Malvales</taxon>
        <taxon>Malvaceae</taxon>
        <taxon>Malvoideae</taxon>
        <taxon>Hibiscus</taxon>
    </lineage>
</organism>
<dbReference type="EMBL" id="JBBPBM010001024">
    <property type="protein sequence ID" value="KAK8488254.1"/>
    <property type="molecule type" value="Genomic_DNA"/>
</dbReference>
<dbReference type="Gene3D" id="3.90.228.10">
    <property type="match status" value="1"/>
</dbReference>
<dbReference type="PANTHER" id="PTHR31681:SF39">
    <property type="entry name" value="OS01G0785900 PROTEIN"/>
    <property type="match status" value="1"/>
</dbReference>
<dbReference type="InterPro" id="IPR013087">
    <property type="entry name" value="Znf_C2H2_type"/>
</dbReference>
<name>A0ABR2A5D3_9ROSI</name>
<evidence type="ECO:0000313" key="3">
    <source>
        <dbReference type="EMBL" id="KAK8488254.1"/>
    </source>
</evidence>
<sequence>MPTVWFSLKRSLHCKSEPSDVHDPKTRKQLSTILTRKAGRSGCSRSIANLKDVIHGSKRHLEKPPSCSPRSIGSSEFLNPITHEVILSNSRCELKITGVGGLQDGVSNGGGGGGSTFVGTLRPGTPGPGGHPTMHYFNRNSSATPPRKSSFLLSERKSSGFGGGTGNVHSSNRVPLETDSNGGSTITCHKCGEQFTKWEAAETHHLSKHAVTELVEGDSSRKIVEIICRTSWLKSENHCGRIERVLKVHNMQKTLVRFEEYREMVKIKASKLPKKHPRCIADGNELLRFYGTTVACSLGLNGSSSLCISERCCVCRIIRNGFSAKKELKEGLGVFTTSTSGRAYESIQVVEGDPSIRKALIVCRVIAGRVHRPLENIQEMAGQTGFDSLAGKVGLYSNIEELYLLNPRALLPCFVVICKP</sequence>
<evidence type="ECO:0000313" key="4">
    <source>
        <dbReference type="Proteomes" id="UP001472677"/>
    </source>
</evidence>
<protein>
    <recommendedName>
        <fullName evidence="2">C2H2-type domain-containing protein</fullName>
    </recommendedName>
</protein>
<dbReference type="SUPFAM" id="SSF56399">
    <property type="entry name" value="ADP-ribosylation"/>
    <property type="match status" value="1"/>
</dbReference>
<feature type="compositionally biased region" description="Polar residues" evidence="1">
    <location>
        <begin position="167"/>
        <end position="183"/>
    </location>
</feature>
<proteinExistence type="predicted"/>
<evidence type="ECO:0000256" key="1">
    <source>
        <dbReference type="SAM" id="MobiDB-lite"/>
    </source>
</evidence>
<accession>A0ABR2A5D3</accession>